<sequence length="340" mass="36720">MNELEIDGSFGEGGGQILRTTLALAVHLRQPVRLVNIRARRRPPGLRRQHLACVLAAAAISSGQVEGAEVGSQAIRFRPGPVRPGDYTFDIGTAGSTTLLLQAILPPLLLADGPSRLTLKGGTHNPHAPPFDFLDQVLLPQLHKMGAKVTLRLVRPGFYPRGGGVLEAHIEPVKRLNPITRLRRGEVLEIAAKAVVAGLPRHIAARELGVLAQRMELANPALTIEELRSCGIGNVVTVTIRSRHITELFTGFGEKGVPAETVASRLADEVESYLAAGVPVGPYLADQLLVPLALAGGGEFLTLPPTRHTTTNIAVIEKFLPLRFQVEREDGRCRIRLTYQ</sequence>
<evidence type="ECO:0000256" key="6">
    <source>
        <dbReference type="NCBIfam" id="TIGR03399"/>
    </source>
</evidence>
<dbReference type="HAMAP" id="MF_00200">
    <property type="entry name" value="RTC"/>
    <property type="match status" value="1"/>
</dbReference>
<dbReference type="PIRSF" id="PIRSF005378">
    <property type="entry name" value="RNA3'_term_phos_cycl_euk"/>
    <property type="match status" value="1"/>
</dbReference>
<dbReference type="InterPro" id="IPR023797">
    <property type="entry name" value="RNA3'_phos_cyclase_dom"/>
</dbReference>
<evidence type="ECO:0000259" key="8">
    <source>
        <dbReference type="Pfam" id="PF05189"/>
    </source>
</evidence>
<dbReference type="KEGG" id="mcau:MIT9_P0133"/>
<comment type="subcellular location">
    <subcellularLocation>
        <location evidence="5">Cytoplasm</location>
    </subcellularLocation>
</comment>
<evidence type="ECO:0000313" key="9">
    <source>
        <dbReference type="EMBL" id="BCX80560.1"/>
    </source>
</evidence>
<feature type="active site" description="Tele-AMP-histidine intermediate" evidence="5">
    <location>
        <position position="308"/>
    </location>
</feature>
<dbReference type="NCBIfam" id="NF003246">
    <property type="entry name" value="PRK04204.1-2"/>
    <property type="match status" value="1"/>
</dbReference>
<reference evidence="10" key="1">
    <citation type="journal article" date="2024" name="Int. J. Syst. Evol. Microbiol.">
        <title>Methylomarinovum tepidoasis sp. nov., a moderately thermophilic methanotroph of the family Methylothermaceae isolated from a deep-sea hydrothermal field.</title>
        <authorList>
            <person name="Hirayama H."/>
            <person name="Takaki Y."/>
            <person name="Abe M."/>
            <person name="Miyazaki M."/>
            <person name="Uematsu K."/>
            <person name="Matsui Y."/>
            <person name="Takai K."/>
        </authorList>
    </citation>
    <scope>NUCLEOTIDE SEQUENCE [LARGE SCALE GENOMIC DNA]</scope>
    <source>
        <strain evidence="10">IT-9</strain>
    </source>
</reference>
<dbReference type="Gene3D" id="3.65.10.20">
    <property type="entry name" value="RNA 3'-terminal phosphate cyclase domain"/>
    <property type="match status" value="1"/>
</dbReference>
<dbReference type="EMBL" id="AP024714">
    <property type="protein sequence ID" value="BCX80560.1"/>
    <property type="molecule type" value="Genomic_DNA"/>
</dbReference>
<dbReference type="RefSeq" id="WP_317705534.1">
    <property type="nucleotide sequence ID" value="NZ_AP024714.1"/>
</dbReference>
<proteinExistence type="inferred from homology"/>
<dbReference type="InterPro" id="IPR013792">
    <property type="entry name" value="RNA3'P_cycl/enolpyr_Trfase_a/b"/>
</dbReference>
<dbReference type="Proteomes" id="UP001321825">
    <property type="component" value="Chromosome"/>
</dbReference>
<dbReference type="InterPro" id="IPR013791">
    <property type="entry name" value="RNA3'-term_phos_cycl_insert"/>
</dbReference>
<evidence type="ECO:0000259" key="7">
    <source>
        <dbReference type="Pfam" id="PF01137"/>
    </source>
</evidence>
<keyword evidence="5" id="KW-0067">ATP-binding</keyword>
<comment type="similarity">
    <text evidence="1 5">Belongs to the RNA 3'-terminal cyclase family. Type 1 subfamily.</text>
</comment>
<comment type="catalytic activity">
    <reaction evidence="4 5">
        <text>a 3'-end 3'-phospho-ribonucleotide-RNA + ATP = a 3'-end 2',3'-cyclophospho-ribonucleotide-RNA + AMP + diphosphate</text>
        <dbReference type="Rhea" id="RHEA:23976"/>
        <dbReference type="Rhea" id="RHEA-COMP:10463"/>
        <dbReference type="Rhea" id="RHEA-COMP:10464"/>
        <dbReference type="ChEBI" id="CHEBI:30616"/>
        <dbReference type="ChEBI" id="CHEBI:33019"/>
        <dbReference type="ChEBI" id="CHEBI:83062"/>
        <dbReference type="ChEBI" id="CHEBI:83064"/>
        <dbReference type="ChEBI" id="CHEBI:456215"/>
        <dbReference type="EC" id="6.5.1.4"/>
    </reaction>
</comment>
<feature type="binding site" evidence="5">
    <location>
        <position position="102"/>
    </location>
    <ligand>
        <name>ATP</name>
        <dbReference type="ChEBI" id="CHEBI:30616"/>
    </ligand>
</feature>
<feature type="domain" description="RNA 3'-terminal phosphate cyclase insert" evidence="8">
    <location>
        <begin position="183"/>
        <end position="273"/>
    </location>
</feature>
<dbReference type="InterPro" id="IPR037136">
    <property type="entry name" value="RNA3'_phos_cyclase_dom_sf"/>
</dbReference>
<dbReference type="EC" id="6.5.1.4" evidence="5 6"/>
<dbReference type="InterPro" id="IPR036553">
    <property type="entry name" value="RPTC_insert"/>
</dbReference>
<dbReference type="NCBIfam" id="NF003247">
    <property type="entry name" value="PRK04204.1-3"/>
    <property type="match status" value="1"/>
</dbReference>
<accession>A0AAU9BWK2</accession>
<dbReference type="InterPro" id="IPR000228">
    <property type="entry name" value="RNA3'_term_phos_cyc"/>
</dbReference>
<dbReference type="GO" id="GO:0006396">
    <property type="term" value="P:RNA processing"/>
    <property type="evidence" value="ECO:0007669"/>
    <property type="project" value="UniProtKB-UniRule"/>
</dbReference>
<dbReference type="GO" id="GO:0005524">
    <property type="term" value="F:ATP binding"/>
    <property type="evidence" value="ECO:0007669"/>
    <property type="project" value="UniProtKB-KW"/>
</dbReference>
<dbReference type="GO" id="GO:0003963">
    <property type="term" value="F:RNA-3'-phosphate cyclase activity"/>
    <property type="evidence" value="ECO:0007669"/>
    <property type="project" value="UniProtKB-UniRule"/>
</dbReference>
<evidence type="ECO:0000256" key="2">
    <source>
        <dbReference type="ARBA" id="ARBA00022598"/>
    </source>
</evidence>
<name>A0AAU9BWK2_9GAMM</name>
<dbReference type="InterPro" id="IPR017770">
    <property type="entry name" value="RNA3'_term_phos_cyc_type_1"/>
</dbReference>
<protein>
    <recommendedName>
        <fullName evidence="5 6">RNA 3'-terminal phosphate cyclase</fullName>
        <shortName evidence="5">RNA cyclase</shortName>
        <shortName evidence="5">RNA-3'-phosphate cyclase</shortName>
        <ecNumber evidence="5 6">6.5.1.4</ecNumber>
    </recommendedName>
</protein>
<keyword evidence="3 5" id="KW-0547">Nucleotide-binding</keyword>
<dbReference type="GO" id="GO:0005737">
    <property type="term" value="C:cytoplasm"/>
    <property type="evidence" value="ECO:0007669"/>
    <property type="project" value="UniProtKB-SubCell"/>
</dbReference>
<keyword evidence="10" id="KW-1185">Reference proteome</keyword>
<dbReference type="Pfam" id="PF01137">
    <property type="entry name" value="RTC"/>
    <property type="match status" value="1"/>
</dbReference>
<gene>
    <name evidence="5" type="primary">rtcA</name>
    <name evidence="9" type="ORF">MIT9_P0133</name>
</gene>
<evidence type="ECO:0000256" key="1">
    <source>
        <dbReference type="ARBA" id="ARBA00009206"/>
    </source>
</evidence>
<keyword evidence="2 5" id="KW-0436">Ligase</keyword>
<dbReference type="SUPFAM" id="SSF55205">
    <property type="entry name" value="EPT/RTPC-like"/>
    <property type="match status" value="2"/>
</dbReference>
<organism evidence="9 10">
    <name type="scientific">Methylomarinovum caldicuralii</name>
    <dbReference type="NCBI Taxonomy" id="438856"/>
    <lineage>
        <taxon>Bacteria</taxon>
        <taxon>Pseudomonadati</taxon>
        <taxon>Pseudomonadota</taxon>
        <taxon>Gammaproteobacteria</taxon>
        <taxon>Methylococcales</taxon>
        <taxon>Methylothermaceae</taxon>
        <taxon>Methylomarinovum</taxon>
    </lineage>
</organism>
<evidence type="ECO:0000256" key="5">
    <source>
        <dbReference type="HAMAP-Rule" id="MF_00200"/>
    </source>
</evidence>
<evidence type="ECO:0000256" key="4">
    <source>
        <dbReference type="ARBA" id="ARBA00024481"/>
    </source>
</evidence>
<dbReference type="NCBIfam" id="TIGR03399">
    <property type="entry name" value="RNA_3prim_cycl"/>
    <property type="match status" value="1"/>
</dbReference>
<dbReference type="PANTHER" id="PTHR11096">
    <property type="entry name" value="RNA 3' TERMINAL PHOSPHATE CYCLASE"/>
    <property type="match status" value="1"/>
</dbReference>
<dbReference type="Pfam" id="PF05189">
    <property type="entry name" value="RTC_insert"/>
    <property type="match status" value="1"/>
</dbReference>
<feature type="domain" description="RNA 3'-terminal phosphate cyclase" evidence="7">
    <location>
        <begin position="11"/>
        <end position="326"/>
    </location>
</feature>
<dbReference type="PANTHER" id="PTHR11096:SF0">
    <property type="entry name" value="RNA 3'-TERMINAL PHOSPHATE CYCLASE"/>
    <property type="match status" value="1"/>
</dbReference>
<evidence type="ECO:0000256" key="3">
    <source>
        <dbReference type="ARBA" id="ARBA00022741"/>
    </source>
</evidence>
<comment type="function">
    <text evidence="5">Catalyzes the conversion of 3'-phosphate to a 2',3'-cyclic phosphodiester at the end of RNA. The mechanism of action of the enzyme occurs in 3 steps: (A) adenylation of the enzyme by ATP; (B) transfer of adenylate to an RNA-N3'P to produce RNA-N3'PP5'A; (C) and attack of the adjacent 2'-hydroxyl on the 3'-phosphorus in the diester linkage to produce the cyclic end product. The biological role of this enzyme is unknown but it is likely to function in some aspects of cellular RNA processing.</text>
</comment>
<keyword evidence="5" id="KW-0963">Cytoplasm</keyword>
<dbReference type="SUPFAM" id="SSF52913">
    <property type="entry name" value="RNA 3'-terminal phosphate cyclase, RPTC, insert domain"/>
    <property type="match status" value="1"/>
</dbReference>
<evidence type="ECO:0000313" key="10">
    <source>
        <dbReference type="Proteomes" id="UP001321825"/>
    </source>
</evidence>
<feature type="binding site" evidence="5">
    <location>
        <begin position="283"/>
        <end position="287"/>
    </location>
    <ligand>
        <name>ATP</name>
        <dbReference type="ChEBI" id="CHEBI:30616"/>
    </ligand>
</feature>
<dbReference type="Gene3D" id="3.30.360.20">
    <property type="entry name" value="RNA 3'-terminal phosphate cyclase, insert domain"/>
    <property type="match status" value="1"/>
</dbReference>
<dbReference type="AlphaFoldDB" id="A0AAU9BWK2"/>